<dbReference type="Proteomes" id="UP001597012">
    <property type="component" value="Unassembled WGS sequence"/>
</dbReference>
<dbReference type="Gene3D" id="3.40.50.2000">
    <property type="entry name" value="Glycogen Phosphorylase B"/>
    <property type="match status" value="2"/>
</dbReference>
<keyword evidence="1" id="KW-0328">Glycosyltransferase</keyword>
<dbReference type="CDD" id="cd03789">
    <property type="entry name" value="GT9_LPS_heptosyltransferase"/>
    <property type="match status" value="1"/>
</dbReference>
<reference evidence="5" key="1">
    <citation type="journal article" date="2019" name="Int. J. Syst. Evol. Microbiol.">
        <title>The Global Catalogue of Microorganisms (GCM) 10K type strain sequencing project: providing services to taxonomists for standard genome sequencing and annotation.</title>
        <authorList>
            <consortium name="The Broad Institute Genomics Platform"/>
            <consortium name="The Broad Institute Genome Sequencing Center for Infectious Disease"/>
            <person name="Wu L."/>
            <person name="Ma J."/>
        </authorList>
    </citation>
    <scope>NUCLEOTIDE SEQUENCE [LARGE SCALE GENOMIC DNA]</scope>
    <source>
        <strain evidence="5">CCUG 61948</strain>
    </source>
</reference>
<keyword evidence="3" id="KW-1133">Transmembrane helix</keyword>
<organism evidence="4 5">
    <name type="scientific">Maribacter chungangensis</name>
    <dbReference type="NCBI Taxonomy" id="1069117"/>
    <lineage>
        <taxon>Bacteria</taxon>
        <taxon>Pseudomonadati</taxon>
        <taxon>Bacteroidota</taxon>
        <taxon>Flavobacteriia</taxon>
        <taxon>Flavobacteriales</taxon>
        <taxon>Flavobacteriaceae</taxon>
        <taxon>Maribacter</taxon>
    </lineage>
</organism>
<evidence type="ECO:0000256" key="2">
    <source>
        <dbReference type="ARBA" id="ARBA00022679"/>
    </source>
</evidence>
<gene>
    <name evidence="4" type="ORF">ACFQZJ_00210</name>
</gene>
<protein>
    <submittedName>
        <fullName evidence="4">Glycosyltransferase family 9 protein</fullName>
    </submittedName>
</protein>
<keyword evidence="3" id="KW-0812">Transmembrane</keyword>
<sequence>MKKGTKHNLSTAPSKSKRLLVIRLSAMGDVAMTVPVLLALTQKYPNLQLTVLSKPFFEPILAQIPNVTVHKADVKGKHKGILGLWRLFKELKQIKIDGVADLHNVLRSTILKQFFRIETIPFRQVDKARKEKKVLTAATDKVFEPLKSMHLRYADVFKELGFPVELKKDDVLPRKELPLGLKQHLALIDKPLMGIAPFAAFKGKTYPLEFMKTIVRQQNELGTHHILLFGGGKEEKQVLESWEKEFQHCSSIVGKIEFKEELALISNLVLMVGMDSGNAHLAAMYGIPTLTLWGVTHPYAGFYPFGQDSANALLANREKYPLIPTSVYGNTFPEGYDRAMETIAPEHVIQKISEILDSVKATP</sequence>
<evidence type="ECO:0000256" key="1">
    <source>
        <dbReference type="ARBA" id="ARBA00022676"/>
    </source>
</evidence>
<dbReference type="InterPro" id="IPR051199">
    <property type="entry name" value="LPS_LOS_Heptosyltrfase"/>
</dbReference>
<keyword evidence="3" id="KW-0472">Membrane</keyword>
<comment type="caution">
    <text evidence="4">The sequence shown here is derived from an EMBL/GenBank/DDBJ whole genome shotgun (WGS) entry which is preliminary data.</text>
</comment>
<dbReference type="EMBL" id="JBHTHY010000003">
    <property type="protein sequence ID" value="MFD0795865.1"/>
    <property type="molecule type" value="Genomic_DNA"/>
</dbReference>
<dbReference type="RefSeq" id="WP_379931529.1">
    <property type="nucleotide sequence ID" value="NZ_JBHTHY010000003.1"/>
</dbReference>
<dbReference type="InterPro" id="IPR002201">
    <property type="entry name" value="Glyco_trans_9"/>
</dbReference>
<dbReference type="PANTHER" id="PTHR30160">
    <property type="entry name" value="TETRAACYLDISACCHARIDE 4'-KINASE-RELATED"/>
    <property type="match status" value="1"/>
</dbReference>
<proteinExistence type="predicted"/>
<evidence type="ECO:0000313" key="5">
    <source>
        <dbReference type="Proteomes" id="UP001597012"/>
    </source>
</evidence>
<keyword evidence="5" id="KW-1185">Reference proteome</keyword>
<accession>A0ABW3AYD2</accession>
<evidence type="ECO:0000313" key="4">
    <source>
        <dbReference type="EMBL" id="MFD0795865.1"/>
    </source>
</evidence>
<name>A0ABW3AYD2_9FLAO</name>
<feature type="transmembrane region" description="Helical" evidence="3">
    <location>
        <begin position="20"/>
        <end position="40"/>
    </location>
</feature>
<dbReference type="SUPFAM" id="SSF53756">
    <property type="entry name" value="UDP-Glycosyltransferase/glycogen phosphorylase"/>
    <property type="match status" value="1"/>
</dbReference>
<dbReference type="Pfam" id="PF01075">
    <property type="entry name" value="Glyco_transf_9"/>
    <property type="match status" value="1"/>
</dbReference>
<keyword evidence="2" id="KW-0808">Transferase</keyword>
<evidence type="ECO:0000256" key="3">
    <source>
        <dbReference type="SAM" id="Phobius"/>
    </source>
</evidence>
<dbReference type="PANTHER" id="PTHR30160:SF22">
    <property type="entry name" value="LIPOPOLYSACCHARIDE CORE BIOSYNTHESIS PROTEIN"/>
    <property type="match status" value="1"/>
</dbReference>